<feature type="domain" description="DUF7344" evidence="2">
    <location>
        <begin position="19"/>
        <end position="84"/>
    </location>
</feature>
<gene>
    <name evidence="3" type="ORF">EA473_08570</name>
</gene>
<protein>
    <recommendedName>
        <fullName evidence="2">DUF7344 domain-containing protein</fullName>
    </recommendedName>
</protein>
<dbReference type="RefSeq" id="WP_124195212.1">
    <property type="nucleotide sequence ID" value="NZ_REGA01000005.1"/>
</dbReference>
<comment type="caution">
    <text evidence="3">The sequence shown here is derived from an EMBL/GenBank/DDBJ whole genome shotgun (WGS) entry which is preliminary data.</text>
</comment>
<evidence type="ECO:0000313" key="3">
    <source>
        <dbReference type="EMBL" id="RQG95555.1"/>
    </source>
</evidence>
<dbReference type="InterPro" id="IPR055768">
    <property type="entry name" value="DUF7344"/>
</dbReference>
<name>A0A3N6PE77_NATCH</name>
<dbReference type="OrthoDB" id="247722at2157"/>
<evidence type="ECO:0000256" key="1">
    <source>
        <dbReference type="SAM" id="MobiDB-lite"/>
    </source>
</evidence>
<evidence type="ECO:0000313" key="4">
    <source>
        <dbReference type="Proteomes" id="UP000282323"/>
    </source>
</evidence>
<organism evidence="3 4">
    <name type="scientific">Natrarchaeobius chitinivorans</name>
    <dbReference type="NCBI Taxonomy" id="1679083"/>
    <lineage>
        <taxon>Archaea</taxon>
        <taxon>Methanobacteriati</taxon>
        <taxon>Methanobacteriota</taxon>
        <taxon>Stenosarchaea group</taxon>
        <taxon>Halobacteria</taxon>
        <taxon>Halobacteriales</taxon>
        <taxon>Natrialbaceae</taxon>
        <taxon>Natrarchaeobius</taxon>
    </lineage>
</organism>
<dbReference type="EMBL" id="REGA01000005">
    <property type="protein sequence ID" value="RQG95555.1"/>
    <property type="molecule type" value="Genomic_DNA"/>
</dbReference>
<feature type="region of interest" description="Disordered" evidence="1">
    <location>
        <begin position="38"/>
        <end position="57"/>
    </location>
</feature>
<evidence type="ECO:0000259" key="2">
    <source>
        <dbReference type="Pfam" id="PF24035"/>
    </source>
</evidence>
<reference evidence="3 4" key="1">
    <citation type="submission" date="2018-10" db="EMBL/GenBank/DDBJ databases">
        <title>Natrarchaeobius chitinivorans gen. nov., sp. nov., and Natrarchaeobius haloalkaliphilus sp. nov., alkaliphilic, chitin-utilizing haloarchaea from hypersaline alkaline lakes.</title>
        <authorList>
            <person name="Sorokin D.Y."/>
            <person name="Elcheninov A.G."/>
            <person name="Kostrikina N.A."/>
            <person name="Bale N.J."/>
            <person name="Sinninghe Damste J.S."/>
            <person name="Khijniak T.V."/>
            <person name="Kublanov I.V."/>
            <person name="Toshchakov S.V."/>
        </authorList>
    </citation>
    <scope>NUCLEOTIDE SEQUENCE [LARGE SCALE GENOMIC DNA]</scope>
    <source>
        <strain evidence="3 4">AArcht4T</strain>
    </source>
</reference>
<dbReference type="AlphaFoldDB" id="A0A3N6PE77"/>
<sequence>MSFSPPNEQKWADQWDQLFDCLSAEPRREIIISLRDAPPDERLPLPDAAESPNQSMESETLAIKLRHHHLPKLADAGYVHWESEPFCVHRGPNFAEAEFIVEKVFESIEEIPDSLLENCRVLGELAADG</sequence>
<keyword evidence="4" id="KW-1185">Reference proteome</keyword>
<dbReference type="Pfam" id="PF24035">
    <property type="entry name" value="DUF7344"/>
    <property type="match status" value="1"/>
</dbReference>
<accession>A0A3N6PE77</accession>
<proteinExistence type="predicted"/>
<dbReference type="Proteomes" id="UP000282323">
    <property type="component" value="Unassembled WGS sequence"/>
</dbReference>